<keyword evidence="7" id="KW-0411">Iron-sulfur</keyword>
<reference evidence="10 11" key="1">
    <citation type="submission" date="2015-11" db="EMBL/GenBank/DDBJ databases">
        <authorList>
            <person name="Zhang Y."/>
            <person name="Guo Z."/>
        </authorList>
    </citation>
    <scope>NUCLEOTIDE SEQUENCE [LARGE SCALE GENOMIC DNA]</scope>
    <source>
        <strain evidence="10 11">ChDC F174</strain>
    </source>
</reference>
<evidence type="ECO:0000313" key="10">
    <source>
        <dbReference type="EMBL" id="ALQ40501.1"/>
    </source>
</evidence>
<evidence type="ECO:0000256" key="6">
    <source>
        <dbReference type="ARBA" id="ARBA00023004"/>
    </source>
</evidence>
<feature type="domain" description="Nitrite/sulphite reductase 4Fe-4S" evidence="8">
    <location>
        <begin position="390"/>
        <end position="493"/>
    </location>
</feature>
<evidence type="ECO:0000256" key="4">
    <source>
        <dbReference type="ARBA" id="ARBA00022723"/>
    </source>
</evidence>
<sequence>MEKIQGLENIDKVDEFIKLTEQALKDEEKYKIWNAGKSMYGIYGERDKGTYMVRPRFIESKITLDNLTFFLNLAEKYGDKRLHLTTRQDIQLHGNKKENLAKILKELKANGFVTKATGGDAARAVITPPATGFEEEIINVAPYSKIVTEHILETGDFMFLPRKFKVAFSNKRENSLYVKIADVGFEAIEKNGIKGFRVFGGGSLGNSPKEAIILKDFIEHHDILYYVIAMRNLFNEHGDRKIRGKARLRFILIKLGDEEFLKLFNVYLDELYKKEGDKYKNIVLEKLKKYKNPYEVKAIKEDKKENLIKSSNIVKGKIEGRYGYYIRLPKGDIDIKEGNKLVEFLKNLDYKIEMRLTSHQELFIANLKKEDVYILDKLSNKYSKKRFFSSISCIGSTICNPGILDTPPILEMILKYFKNKQRLASYLPKIQLSGCPNSCAAHQIAELGFQGKRKKDGAYFNVFIGGEFETKDVVTLNKSVGELKAETIPLFLEEMAKILKERKITYEIYSKQDDFIDLVKKFEGVI</sequence>
<keyword evidence="5" id="KW-0560">Oxidoreductase</keyword>
<dbReference type="InterPro" id="IPR005117">
    <property type="entry name" value="NiRdtase/SiRdtase_haem-b_fer"/>
</dbReference>
<dbReference type="Gene3D" id="3.30.413.10">
    <property type="entry name" value="Sulfite Reductase Hemoprotein, domain 1"/>
    <property type="match status" value="2"/>
</dbReference>
<gene>
    <name evidence="10" type="ORF">RN87_08145</name>
</gene>
<dbReference type="GO" id="GO:0016491">
    <property type="term" value="F:oxidoreductase activity"/>
    <property type="evidence" value="ECO:0007669"/>
    <property type="project" value="UniProtKB-KW"/>
</dbReference>
<keyword evidence="3" id="KW-0349">Heme</keyword>
<protein>
    <submittedName>
        <fullName evidence="10">Ferredoxin--nitrite reductase</fullName>
    </submittedName>
</protein>
<evidence type="ECO:0000256" key="1">
    <source>
        <dbReference type="ARBA" id="ARBA00010429"/>
    </source>
</evidence>
<dbReference type="GO" id="GO:0020037">
    <property type="term" value="F:heme binding"/>
    <property type="evidence" value="ECO:0007669"/>
    <property type="project" value="InterPro"/>
</dbReference>
<comment type="similarity">
    <text evidence="1">Belongs to the nitrite and sulfite reductase 4Fe-4S domain family.</text>
</comment>
<evidence type="ECO:0000256" key="7">
    <source>
        <dbReference type="ARBA" id="ARBA00023014"/>
    </source>
</evidence>
<dbReference type="Proteomes" id="UP000063275">
    <property type="component" value="Chromosome"/>
</dbReference>
<keyword evidence="6" id="KW-0408">Iron</keyword>
<dbReference type="PRINTS" id="PR00397">
    <property type="entry name" value="SIROHAEM"/>
</dbReference>
<evidence type="ECO:0000259" key="8">
    <source>
        <dbReference type="Pfam" id="PF01077"/>
    </source>
</evidence>
<evidence type="ECO:0000313" key="11">
    <source>
        <dbReference type="Proteomes" id="UP000063275"/>
    </source>
</evidence>
<evidence type="ECO:0000259" key="9">
    <source>
        <dbReference type="Pfam" id="PF03460"/>
    </source>
</evidence>
<proteinExistence type="inferred from homology"/>
<dbReference type="SUPFAM" id="SSF56014">
    <property type="entry name" value="Nitrite and sulphite reductase 4Fe-4S domain-like"/>
    <property type="match status" value="2"/>
</dbReference>
<name>A0A0S2ZNG4_9FUSO</name>
<dbReference type="InterPro" id="IPR045854">
    <property type="entry name" value="NO2/SO3_Rdtase_4Fe4S_sf"/>
</dbReference>
<evidence type="ECO:0000256" key="3">
    <source>
        <dbReference type="ARBA" id="ARBA00022617"/>
    </source>
</evidence>
<keyword evidence="2" id="KW-0004">4Fe-4S</keyword>
<accession>A0A0S2ZNG4</accession>
<dbReference type="PROSITE" id="PS00365">
    <property type="entry name" value="NIR_SIR"/>
    <property type="match status" value="1"/>
</dbReference>
<dbReference type="RefSeq" id="WP_029492239.1">
    <property type="nucleotide sequence ID" value="NZ_ATKF01000113.1"/>
</dbReference>
<dbReference type="GO" id="GO:0046872">
    <property type="term" value="F:metal ion binding"/>
    <property type="evidence" value="ECO:0007669"/>
    <property type="project" value="UniProtKB-KW"/>
</dbReference>
<dbReference type="InterPro" id="IPR006066">
    <property type="entry name" value="NO2/SO3_Rdtase_FeS/sirohaem_BS"/>
</dbReference>
<keyword evidence="4" id="KW-0479">Metal-binding</keyword>
<dbReference type="InterPro" id="IPR051329">
    <property type="entry name" value="NIR_SIR_4Fe-4S"/>
</dbReference>
<dbReference type="AlphaFoldDB" id="A0A0S2ZNG4"/>
<feature type="domain" description="Nitrite/sulphite reductase 4Fe-4S" evidence="8">
    <location>
        <begin position="119"/>
        <end position="269"/>
    </location>
</feature>
<dbReference type="Gene3D" id="3.90.480.10">
    <property type="entry name" value="Sulfite Reductase Hemoprotein,Domain 2"/>
    <property type="match status" value="1"/>
</dbReference>
<dbReference type="KEGG" id="fhw:RN87_08145"/>
<dbReference type="Pfam" id="PF01077">
    <property type="entry name" value="NIR_SIR"/>
    <property type="match status" value="2"/>
</dbReference>
<dbReference type="Pfam" id="PF03460">
    <property type="entry name" value="NIR_SIR_ferr"/>
    <property type="match status" value="1"/>
</dbReference>
<dbReference type="SUPFAM" id="SSF55124">
    <property type="entry name" value="Nitrite/Sulfite reductase N-terminal domain-like"/>
    <property type="match status" value="2"/>
</dbReference>
<dbReference type="EMBL" id="CP013331">
    <property type="protein sequence ID" value="ALQ40501.1"/>
    <property type="molecule type" value="Genomic_DNA"/>
</dbReference>
<evidence type="ECO:0000256" key="5">
    <source>
        <dbReference type="ARBA" id="ARBA00023002"/>
    </source>
</evidence>
<dbReference type="PANTHER" id="PTHR32439:SF0">
    <property type="entry name" value="FERREDOXIN--NITRITE REDUCTASE, CHLOROPLASTIC"/>
    <property type="match status" value="1"/>
</dbReference>
<dbReference type="InterPro" id="IPR036136">
    <property type="entry name" value="Nit/Sulf_reduc_fer-like_dom_sf"/>
</dbReference>
<evidence type="ECO:0000256" key="2">
    <source>
        <dbReference type="ARBA" id="ARBA00022485"/>
    </source>
</evidence>
<dbReference type="GO" id="GO:0051539">
    <property type="term" value="F:4 iron, 4 sulfur cluster binding"/>
    <property type="evidence" value="ECO:0007669"/>
    <property type="project" value="UniProtKB-KW"/>
</dbReference>
<dbReference type="OrthoDB" id="9803707at2"/>
<dbReference type="InterPro" id="IPR006067">
    <property type="entry name" value="NO2/SO3_Rdtase_4Fe4S_dom"/>
</dbReference>
<dbReference type="PANTHER" id="PTHR32439">
    <property type="entry name" value="FERREDOXIN--NITRITE REDUCTASE, CHLOROPLASTIC"/>
    <property type="match status" value="1"/>
</dbReference>
<organism evidence="10">
    <name type="scientific">Fusobacterium hwasookii ChDC F174</name>
    <dbReference type="NCBI Taxonomy" id="1307442"/>
    <lineage>
        <taxon>Bacteria</taxon>
        <taxon>Fusobacteriati</taxon>
        <taxon>Fusobacteriota</taxon>
        <taxon>Fusobacteriia</taxon>
        <taxon>Fusobacteriales</taxon>
        <taxon>Fusobacteriaceae</taxon>
        <taxon>Fusobacterium</taxon>
    </lineage>
</organism>
<feature type="domain" description="Nitrite/Sulfite reductase ferredoxin-like" evidence="9">
    <location>
        <begin position="44"/>
        <end position="109"/>
    </location>
</feature>